<keyword evidence="2" id="KW-1185">Reference proteome</keyword>
<dbReference type="VEuPathDB" id="FungiDB:VP01_3253g1"/>
<accession>A0A0L6UY31</accession>
<dbReference type="EMBL" id="LAVV01008228">
    <property type="protein sequence ID" value="KNZ53389.1"/>
    <property type="molecule type" value="Genomic_DNA"/>
</dbReference>
<name>A0A0L6UY31_9BASI</name>
<gene>
    <name evidence="1" type="ORF">VP01_3253g1</name>
</gene>
<proteinExistence type="predicted"/>
<dbReference type="OrthoDB" id="2273864at2759"/>
<dbReference type="Proteomes" id="UP000037035">
    <property type="component" value="Unassembled WGS sequence"/>
</dbReference>
<evidence type="ECO:0000313" key="2">
    <source>
        <dbReference type="Proteomes" id="UP000037035"/>
    </source>
</evidence>
<evidence type="ECO:0000313" key="1">
    <source>
        <dbReference type="EMBL" id="KNZ53389.1"/>
    </source>
</evidence>
<organism evidence="1 2">
    <name type="scientific">Puccinia sorghi</name>
    <dbReference type="NCBI Taxonomy" id="27349"/>
    <lineage>
        <taxon>Eukaryota</taxon>
        <taxon>Fungi</taxon>
        <taxon>Dikarya</taxon>
        <taxon>Basidiomycota</taxon>
        <taxon>Pucciniomycotina</taxon>
        <taxon>Pucciniomycetes</taxon>
        <taxon>Pucciniales</taxon>
        <taxon>Pucciniaceae</taxon>
        <taxon>Puccinia</taxon>
    </lineage>
</organism>
<dbReference type="AlphaFoldDB" id="A0A0L6UY31"/>
<protein>
    <submittedName>
        <fullName evidence="1">Uncharacterized protein</fullName>
    </submittedName>
</protein>
<reference evidence="1 2" key="1">
    <citation type="submission" date="2015-08" db="EMBL/GenBank/DDBJ databases">
        <title>Next Generation Sequencing and Analysis of the Genome of Puccinia sorghi L Schw, the Causal Agent of Maize Common Rust.</title>
        <authorList>
            <person name="Rochi L."/>
            <person name="Burguener G."/>
            <person name="Darino M."/>
            <person name="Turjanski A."/>
            <person name="Kreff E."/>
            <person name="Dieguez M.J."/>
            <person name="Sacco F."/>
        </authorList>
    </citation>
    <scope>NUCLEOTIDE SEQUENCE [LARGE SCALE GENOMIC DNA]</scope>
    <source>
        <strain evidence="1 2">RO10H11247</strain>
    </source>
</reference>
<sequence length="148" mass="17022">MFQSILFHYLSPPMQYSHDLTFQQTQFQAFGTLPDCVSYLDARRGASKGLLFFIWTLIDTLLGKDMYHIILPVDLSCLHPVFHTSLLLFTDTNSFPNRIGSRAPHGPSSLDPEFWGEDDIKALHFLYSMATPNTETLDFKFYFSKTKT</sequence>
<comment type="caution">
    <text evidence="1">The sequence shown here is derived from an EMBL/GenBank/DDBJ whole genome shotgun (WGS) entry which is preliminary data.</text>
</comment>